<name>A0A9I9E3N7_CUCME</name>
<evidence type="ECO:0000313" key="1">
    <source>
        <dbReference type="EnsemblPlants" id="MELO3C028227.2.1"/>
    </source>
</evidence>
<protein>
    <submittedName>
        <fullName evidence="1">Uncharacterized protein</fullName>
    </submittedName>
</protein>
<organism evidence="1">
    <name type="scientific">Cucumis melo</name>
    <name type="common">Muskmelon</name>
    <dbReference type="NCBI Taxonomy" id="3656"/>
    <lineage>
        <taxon>Eukaryota</taxon>
        <taxon>Viridiplantae</taxon>
        <taxon>Streptophyta</taxon>
        <taxon>Embryophyta</taxon>
        <taxon>Tracheophyta</taxon>
        <taxon>Spermatophyta</taxon>
        <taxon>Magnoliopsida</taxon>
        <taxon>eudicotyledons</taxon>
        <taxon>Gunneridae</taxon>
        <taxon>Pentapetalae</taxon>
        <taxon>rosids</taxon>
        <taxon>fabids</taxon>
        <taxon>Cucurbitales</taxon>
        <taxon>Cucurbitaceae</taxon>
        <taxon>Benincaseae</taxon>
        <taxon>Cucumis</taxon>
    </lineage>
</organism>
<sequence length="32" mass="3961">MQKRGSDLRQTCERRRTNLLRLRTNLLRTNLF</sequence>
<proteinExistence type="predicted"/>
<accession>A0A9I9E3N7</accession>
<reference evidence="1" key="1">
    <citation type="submission" date="2023-03" db="UniProtKB">
        <authorList>
            <consortium name="EnsemblPlants"/>
        </authorList>
    </citation>
    <scope>IDENTIFICATION</scope>
</reference>
<dbReference type="EnsemblPlants" id="MELO3C028227.2.1">
    <property type="protein sequence ID" value="MELO3C028227.2.1"/>
    <property type="gene ID" value="MELO3C028227.2"/>
</dbReference>
<dbReference type="Gramene" id="MELO3C028227.2.1">
    <property type="protein sequence ID" value="MELO3C028227.2.1"/>
    <property type="gene ID" value="MELO3C028227.2"/>
</dbReference>
<dbReference type="AlphaFoldDB" id="A0A9I9E3N7"/>